<feature type="domain" description="HNH nuclease" evidence="1">
    <location>
        <begin position="98"/>
        <end position="150"/>
    </location>
</feature>
<dbReference type="InterPro" id="IPR003615">
    <property type="entry name" value="HNH_nuc"/>
</dbReference>
<keyword evidence="2" id="KW-0378">Hydrolase</keyword>
<organism evidence="2">
    <name type="scientific">uncultured Caudovirales phage</name>
    <dbReference type="NCBI Taxonomy" id="2100421"/>
    <lineage>
        <taxon>Viruses</taxon>
        <taxon>Duplodnaviria</taxon>
        <taxon>Heunggongvirae</taxon>
        <taxon>Uroviricota</taxon>
        <taxon>Caudoviricetes</taxon>
        <taxon>Peduoviridae</taxon>
        <taxon>Maltschvirus</taxon>
        <taxon>Maltschvirus maltsch</taxon>
    </lineage>
</organism>
<dbReference type="PANTHER" id="PTHR33877">
    <property type="entry name" value="SLL1193 PROTEIN"/>
    <property type="match status" value="1"/>
</dbReference>
<reference evidence="2" key="1">
    <citation type="submission" date="2020-04" db="EMBL/GenBank/DDBJ databases">
        <authorList>
            <person name="Chiriac C."/>
            <person name="Salcher M."/>
            <person name="Ghai R."/>
            <person name="Kavagutti S V."/>
        </authorList>
    </citation>
    <scope>NUCLEOTIDE SEQUENCE</scope>
</reference>
<keyword evidence="2" id="KW-0540">Nuclease</keyword>
<dbReference type="Pfam" id="PF01844">
    <property type="entry name" value="HNH"/>
    <property type="match status" value="1"/>
</dbReference>
<dbReference type="GO" id="GO:0004519">
    <property type="term" value="F:endonuclease activity"/>
    <property type="evidence" value="ECO:0007669"/>
    <property type="project" value="UniProtKB-KW"/>
</dbReference>
<dbReference type="GO" id="GO:0003676">
    <property type="term" value="F:nucleic acid binding"/>
    <property type="evidence" value="ECO:0007669"/>
    <property type="project" value="InterPro"/>
</dbReference>
<dbReference type="Gene3D" id="1.10.30.50">
    <property type="match status" value="1"/>
</dbReference>
<gene>
    <name evidence="2" type="ORF">UFOVP257_49</name>
</gene>
<dbReference type="PANTHER" id="PTHR33877:SF2">
    <property type="entry name" value="OS07G0170200 PROTEIN"/>
    <property type="match status" value="1"/>
</dbReference>
<dbReference type="GO" id="GO:0008270">
    <property type="term" value="F:zinc ion binding"/>
    <property type="evidence" value="ECO:0007669"/>
    <property type="project" value="InterPro"/>
</dbReference>
<evidence type="ECO:0000313" key="2">
    <source>
        <dbReference type="EMBL" id="CAB4133104.1"/>
    </source>
</evidence>
<dbReference type="InterPro" id="IPR052892">
    <property type="entry name" value="NA-targeting_endonuclease"/>
</dbReference>
<evidence type="ECO:0000259" key="1">
    <source>
        <dbReference type="SMART" id="SM00507"/>
    </source>
</evidence>
<accession>A0A6J5LEV3</accession>
<sequence>MFTEIYWNENYKYILKLLILGVKISHTLLLNKDYTPISVLPLSVIHWQHAVKLMYLGRIQVIETYPDWIIHSEKLSINVPSVAITKEYFNFKRKVNFTRYNMYLRDLYQCQYCEDTFDFDDLTIDHVVPVSQGGKTEWTNCVTSCKACNWTKADKSFMKPIRKPYRPDYWALAAAWKNSPFRVKDQKWNQYLGRDQIAA</sequence>
<protein>
    <submittedName>
        <fullName evidence="2">McrA Restriction endonuclease</fullName>
    </submittedName>
</protein>
<dbReference type="CDD" id="cd00085">
    <property type="entry name" value="HNHc"/>
    <property type="match status" value="1"/>
</dbReference>
<dbReference type="SMART" id="SM00507">
    <property type="entry name" value="HNHc"/>
    <property type="match status" value="1"/>
</dbReference>
<dbReference type="InterPro" id="IPR002711">
    <property type="entry name" value="HNH"/>
</dbReference>
<name>A0A6J5LEV3_9CAUD</name>
<proteinExistence type="predicted"/>
<keyword evidence="2" id="KW-0255">Endonuclease</keyword>
<dbReference type="EMBL" id="LR796274">
    <property type="protein sequence ID" value="CAB4133104.1"/>
    <property type="molecule type" value="Genomic_DNA"/>
</dbReference>